<dbReference type="GO" id="GO:0005886">
    <property type="term" value="C:plasma membrane"/>
    <property type="evidence" value="ECO:0007669"/>
    <property type="project" value="UniProtKB-SubCell"/>
</dbReference>
<evidence type="ECO:0000256" key="1">
    <source>
        <dbReference type="ARBA" id="ARBA00004651"/>
    </source>
</evidence>
<dbReference type="Gene3D" id="3.40.250.10">
    <property type="entry name" value="Rhodanese-like domain"/>
    <property type="match status" value="1"/>
</dbReference>
<evidence type="ECO:0000313" key="9">
    <source>
        <dbReference type="Proteomes" id="UP000054911"/>
    </source>
</evidence>
<evidence type="ECO:0000259" key="7">
    <source>
        <dbReference type="PROSITE" id="PS50206"/>
    </source>
</evidence>
<dbReference type="Pfam" id="PF00581">
    <property type="entry name" value="Rhodanese"/>
    <property type="match status" value="1"/>
</dbReference>
<feature type="transmembrane region" description="Helical" evidence="6">
    <location>
        <begin position="156"/>
        <end position="178"/>
    </location>
</feature>
<keyword evidence="5 6" id="KW-0472">Membrane</keyword>
<evidence type="ECO:0000256" key="2">
    <source>
        <dbReference type="ARBA" id="ARBA00022475"/>
    </source>
</evidence>
<dbReference type="InterPro" id="IPR032816">
    <property type="entry name" value="VTT_dom"/>
</dbReference>
<dbReference type="SMART" id="SM00450">
    <property type="entry name" value="RHOD"/>
    <property type="match status" value="1"/>
</dbReference>
<keyword evidence="3 6" id="KW-0812">Transmembrane</keyword>
<keyword evidence="2" id="KW-1003">Cell membrane</keyword>
<dbReference type="OrthoDB" id="21108at2"/>
<protein>
    <submittedName>
        <fullName evidence="8">DedA family transmembrane protein</fullName>
    </submittedName>
</protein>
<feature type="transmembrane region" description="Helical" evidence="6">
    <location>
        <begin position="190"/>
        <end position="212"/>
    </location>
</feature>
<evidence type="ECO:0000256" key="3">
    <source>
        <dbReference type="ARBA" id="ARBA00022692"/>
    </source>
</evidence>
<dbReference type="InterPro" id="IPR001763">
    <property type="entry name" value="Rhodanese-like_dom"/>
</dbReference>
<feature type="domain" description="Rhodanese" evidence="7">
    <location>
        <begin position="237"/>
        <end position="328"/>
    </location>
</feature>
<comment type="caution">
    <text evidence="8">The sequence shown here is derived from an EMBL/GenBank/DDBJ whole genome shotgun (WGS) entry which is preliminary data.</text>
</comment>
<feature type="transmembrane region" description="Helical" evidence="6">
    <location>
        <begin position="123"/>
        <end position="144"/>
    </location>
</feature>
<accession>A0A157ZZV5</accession>
<dbReference type="SUPFAM" id="SSF52821">
    <property type="entry name" value="Rhodanese/Cell cycle control phosphatase"/>
    <property type="match status" value="1"/>
</dbReference>
<gene>
    <name evidence="8" type="ORF">AWB80_01566</name>
</gene>
<sequence>MLRELIIEYGLPLVFANVLLECLGLPLPALPTLVLTGAITVSVSFASGDVAGLAAGLPQLFPSAAMGPLAAIVITASIAALIGDTLWFWLGRRHGGRVLGFLCKLSISRDTCVNRSLDFFGRFGVRILAVSKFIPGLSTLAIPVAGATGIGFGSFLFYDALGAIIWSGIGVAFGAMFADLVDSALAWLDLFGRGVMVLAVIALALYLAIRWWQRVSLLRRLRMARIDIAMLRALLEREPPPLVIDVRRHERRAMDPYAIPGALLLHDDAASQLAGIARDRKLVTYCDCPSEVSAALAAKELATHGFTDVAPLLGGLAAWRAAGYALEPLMIEDAANGAARGIAKSSSA</sequence>
<dbReference type="Pfam" id="PF09335">
    <property type="entry name" value="VTT_dom"/>
    <property type="match status" value="1"/>
</dbReference>
<dbReference type="InterPro" id="IPR036873">
    <property type="entry name" value="Rhodanese-like_dom_sf"/>
</dbReference>
<evidence type="ECO:0000256" key="6">
    <source>
        <dbReference type="SAM" id="Phobius"/>
    </source>
</evidence>
<proteinExistence type="predicted"/>
<evidence type="ECO:0000256" key="5">
    <source>
        <dbReference type="ARBA" id="ARBA00023136"/>
    </source>
</evidence>
<comment type="subcellular location">
    <subcellularLocation>
        <location evidence="1">Cell membrane</location>
        <topology evidence="1">Multi-pass membrane protein</topology>
    </subcellularLocation>
</comment>
<keyword evidence="9" id="KW-1185">Reference proteome</keyword>
<organism evidence="8 9">
    <name type="scientific">Caballeronia pedi</name>
    <dbReference type="NCBI Taxonomy" id="1777141"/>
    <lineage>
        <taxon>Bacteria</taxon>
        <taxon>Pseudomonadati</taxon>
        <taxon>Pseudomonadota</taxon>
        <taxon>Betaproteobacteria</taxon>
        <taxon>Burkholderiales</taxon>
        <taxon>Burkholderiaceae</taxon>
        <taxon>Caballeronia</taxon>
    </lineage>
</organism>
<dbReference type="PANTHER" id="PTHR42709">
    <property type="entry name" value="ALKALINE PHOSPHATASE LIKE PROTEIN"/>
    <property type="match status" value="1"/>
</dbReference>
<dbReference type="InterPro" id="IPR051311">
    <property type="entry name" value="DedA_domain"/>
</dbReference>
<dbReference type="EMBL" id="FCOE02000004">
    <property type="protein sequence ID" value="SAK51033.1"/>
    <property type="molecule type" value="Genomic_DNA"/>
</dbReference>
<keyword evidence="4 6" id="KW-1133">Transmembrane helix</keyword>
<evidence type="ECO:0000313" key="8">
    <source>
        <dbReference type="EMBL" id="SAK51033.1"/>
    </source>
</evidence>
<dbReference type="STRING" id="1777141.AWB80_01566"/>
<name>A0A157ZZV5_9BURK</name>
<dbReference type="AlphaFoldDB" id="A0A157ZZV5"/>
<dbReference type="PANTHER" id="PTHR42709:SF6">
    <property type="entry name" value="UNDECAPRENYL PHOSPHATE TRANSPORTER A"/>
    <property type="match status" value="1"/>
</dbReference>
<evidence type="ECO:0000256" key="4">
    <source>
        <dbReference type="ARBA" id="ARBA00022989"/>
    </source>
</evidence>
<feature type="transmembrane region" description="Helical" evidence="6">
    <location>
        <begin position="7"/>
        <end position="27"/>
    </location>
</feature>
<dbReference type="RefSeq" id="WP_061174099.1">
    <property type="nucleotide sequence ID" value="NZ_FCOE02000004.1"/>
</dbReference>
<dbReference type="PROSITE" id="PS50206">
    <property type="entry name" value="RHODANESE_3"/>
    <property type="match status" value="1"/>
</dbReference>
<dbReference type="Proteomes" id="UP000054911">
    <property type="component" value="Unassembled WGS sequence"/>
</dbReference>
<reference evidence="8" key="1">
    <citation type="submission" date="2016-01" db="EMBL/GenBank/DDBJ databases">
        <authorList>
            <person name="Peeters C."/>
        </authorList>
    </citation>
    <scope>NUCLEOTIDE SEQUENCE [LARGE SCALE GENOMIC DNA]</scope>
    <source>
        <strain evidence="8">LMG 29323</strain>
    </source>
</reference>
<feature type="transmembrane region" description="Helical" evidence="6">
    <location>
        <begin position="69"/>
        <end position="90"/>
    </location>
</feature>